<evidence type="ECO:0000313" key="7">
    <source>
        <dbReference type="EMBL" id="GGD77818.1"/>
    </source>
</evidence>
<dbReference type="InterPro" id="IPR028090">
    <property type="entry name" value="JAB_dom_prok"/>
</dbReference>
<protein>
    <submittedName>
        <fullName evidence="7">Mov34/MPN/PAD-1</fullName>
    </submittedName>
</protein>
<dbReference type="SUPFAM" id="SSF102712">
    <property type="entry name" value="JAB1/MPN domain"/>
    <property type="match status" value="1"/>
</dbReference>
<dbReference type="Pfam" id="PF14464">
    <property type="entry name" value="Prok-JAB"/>
    <property type="match status" value="1"/>
</dbReference>
<keyword evidence="3" id="KW-0378">Hydrolase</keyword>
<evidence type="ECO:0000256" key="1">
    <source>
        <dbReference type="ARBA" id="ARBA00022670"/>
    </source>
</evidence>
<dbReference type="InterPro" id="IPR037518">
    <property type="entry name" value="MPN"/>
</dbReference>
<keyword evidence="1" id="KW-0645">Protease</keyword>
<comment type="caution">
    <text evidence="7">The sequence shown here is derived from an EMBL/GenBank/DDBJ whole genome shotgun (WGS) entry which is preliminary data.</text>
</comment>
<name>A0A916Z5J9_9SPHN</name>
<gene>
    <name evidence="7" type="ORF">GCM10010990_29460</name>
</gene>
<keyword evidence="4" id="KW-0862">Zinc</keyword>
<evidence type="ECO:0000256" key="2">
    <source>
        <dbReference type="ARBA" id="ARBA00022723"/>
    </source>
</evidence>
<dbReference type="PANTHER" id="PTHR34858">
    <property type="entry name" value="CYSO-CYSTEINE PEPTIDASE"/>
    <property type="match status" value="1"/>
</dbReference>
<dbReference type="AlphaFoldDB" id="A0A916Z5J9"/>
<dbReference type="CDD" id="cd08070">
    <property type="entry name" value="MPN_like"/>
    <property type="match status" value="1"/>
</dbReference>
<dbReference type="EMBL" id="BMIP01000007">
    <property type="protein sequence ID" value="GGD77818.1"/>
    <property type="molecule type" value="Genomic_DNA"/>
</dbReference>
<reference evidence="7" key="2">
    <citation type="submission" date="2020-09" db="EMBL/GenBank/DDBJ databases">
        <authorList>
            <person name="Sun Q."/>
            <person name="Zhou Y."/>
        </authorList>
    </citation>
    <scope>NUCLEOTIDE SEQUENCE</scope>
    <source>
        <strain evidence="7">CGMCC 1.15360</strain>
    </source>
</reference>
<keyword evidence="5" id="KW-0482">Metalloprotease</keyword>
<dbReference type="RefSeq" id="WP_229665533.1">
    <property type="nucleotide sequence ID" value="NZ_BMIP01000007.1"/>
</dbReference>
<sequence>MLELTLTSGVTGVIAKAAEKAAPQEACGLLLGRGACISEVRETVNVADEPERHFEIDPVALIAAHKDARAGGPQIIGYFHSHPKGPALPSATDSAMAAPDGRVWAIVGESGDIGWFISGSDGFTAISPRIDASSG</sequence>
<feature type="domain" description="MPN" evidence="6">
    <location>
        <begin position="4"/>
        <end position="132"/>
    </location>
</feature>
<dbReference type="GO" id="GO:0008270">
    <property type="term" value="F:zinc ion binding"/>
    <property type="evidence" value="ECO:0007669"/>
    <property type="project" value="TreeGrafter"/>
</dbReference>
<evidence type="ECO:0000256" key="3">
    <source>
        <dbReference type="ARBA" id="ARBA00022801"/>
    </source>
</evidence>
<dbReference type="PANTHER" id="PTHR34858:SF1">
    <property type="entry name" value="CYSO-CYSTEINE PEPTIDASE"/>
    <property type="match status" value="1"/>
</dbReference>
<dbReference type="PROSITE" id="PS50249">
    <property type="entry name" value="MPN"/>
    <property type="match status" value="1"/>
</dbReference>
<evidence type="ECO:0000313" key="8">
    <source>
        <dbReference type="Proteomes" id="UP000612349"/>
    </source>
</evidence>
<evidence type="ECO:0000256" key="4">
    <source>
        <dbReference type="ARBA" id="ARBA00022833"/>
    </source>
</evidence>
<dbReference type="Proteomes" id="UP000612349">
    <property type="component" value="Unassembled WGS sequence"/>
</dbReference>
<proteinExistence type="predicted"/>
<accession>A0A916Z5J9</accession>
<keyword evidence="2" id="KW-0479">Metal-binding</keyword>
<evidence type="ECO:0000256" key="5">
    <source>
        <dbReference type="ARBA" id="ARBA00023049"/>
    </source>
</evidence>
<organism evidence="7 8">
    <name type="scientific">Croceicoccus mobilis</name>
    <dbReference type="NCBI Taxonomy" id="1703339"/>
    <lineage>
        <taxon>Bacteria</taxon>
        <taxon>Pseudomonadati</taxon>
        <taxon>Pseudomonadota</taxon>
        <taxon>Alphaproteobacteria</taxon>
        <taxon>Sphingomonadales</taxon>
        <taxon>Erythrobacteraceae</taxon>
        <taxon>Croceicoccus</taxon>
    </lineage>
</organism>
<dbReference type="GO" id="GO:0006508">
    <property type="term" value="P:proteolysis"/>
    <property type="evidence" value="ECO:0007669"/>
    <property type="project" value="UniProtKB-KW"/>
</dbReference>
<keyword evidence="8" id="KW-1185">Reference proteome</keyword>
<evidence type="ECO:0000259" key="6">
    <source>
        <dbReference type="PROSITE" id="PS50249"/>
    </source>
</evidence>
<reference evidence="7" key="1">
    <citation type="journal article" date="2014" name="Int. J. Syst. Evol. Microbiol.">
        <title>Complete genome sequence of Corynebacterium casei LMG S-19264T (=DSM 44701T), isolated from a smear-ripened cheese.</title>
        <authorList>
            <consortium name="US DOE Joint Genome Institute (JGI-PGF)"/>
            <person name="Walter F."/>
            <person name="Albersmeier A."/>
            <person name="Kalinowski J."/>
            <person name="Ruckert C."/>
        </authorList>
    </citation>
    <scope>NUCLEOTIDE SEQUENCE</scope>
    <source>
        <strain evidence="7">CGMCC 1.15360</strain>
    </source>
</reference>
<dbReference type="GO" id="GO:0008235">
    <property type="term" value="F:metalloexopeptidase activity"/>
    <property type="evidence" value="ECO:0007669"/>
    <property type="project" value="TreeGrafter"/>
</dbReference>
<dbReference type="InterPro" id="IPR051929">
    <property type="entry name" value="VirAsm_ModProt"/>
</dbReference>
<dbReference type="Gene3D" id="3.40.140.10">
    <property type="entry name" value="Cytidine Deaminase, domain 2"/>
    <property type="match status" value="1"/>
</dbReference>